<keyword evidence="2" id="KW-1185">Reference proteome</keyword>
<protein>
    <submittedName>
        <fullName evidence="1">Uncharacterized protein</fullName>
    </submittedName>
</protein>
<evidence type="ECO:0000313" key="2">
    <source>
        <dbReference type="Proteomes" id="UP001164929"/>
    </source>
</evidence>
<organism evidence="1 2">
    <name type="scientific">Populus alba x Populus x berolinensis</name>
    <dbReference type="NCBI Taxonomy" id="444605"/>
    <lineage>
        <taxon>Eukaryota</taxon>
        <taxon>Viridiplantae</taxon>
        <taxon>Streptophyta</taxon>
        <taxon>Embryophyta</taxon>
        <taxon>Tracheophyta</taxon>
        <taxon>Spermatophyta</taxon>
        <taxon>Magnoliopsida</taxon>
        <taxon>eudicotyledons</taxon>
        <taxon>Gunneridae</taxon>
        <taxon>Pentapetalae</taxon>
        <taxon>rosids</taxon>
        <taxon>fabids</taxon>
        <taxon>Malpighiales</taxon>
        <taxon>Salicaceae</taxon>
        <taxon>Saliceae</taxon>
        <taxon>Populus</taxon>
    </lineage>
</organism>
<reference evidence="1" key="1">
    <citation type="journal article" date="2023" name="Mol. Ecol. Resour.">
        <title>Chromosome-level genome assembly of a triploid poplar Populus alba 'Berolinensis'.</title>
        <authorList>
            <person name="Chen S."/>
            <person name="Yu Y."/>
            <person name="Wang X."/>
            <person name="Wang S."/>
            <person name="Zhang T."/>
            <person name="Zhou Y."/>
            <person name="He R."/>
            <person name="Meng N."/>
            <person name="Wang Y."/>
            <person name="Liu W."/>
            <person name="Liu Z."/>
            <person name="Liu J."/>
            <person name="Guo Q."/>
            <person name="Huang H."/>
            <person name="Sederoff R.R."/>
            <person name="Wang G."/>
            <person name="Qu G."/>
            <person name="Chen S."/>
        </authorList>
    </citation>
    <scope>NUCLEOTIDE SEQUENCE</scope>
    <source>
        <strain evidence="1">SC-2020</strain>
    </source>
</reference>
<evidence type="ECO:0000313" key="1">
    <source>
        <dbReference type="EMBL" id="KAJ6980380.1"/>
    </source>
</evidence>
<sequence>MSAAETCRLNSSSRWQTGLLRPSLKKSSILFSFKEINYKYMSSRGGGGVESEVNFLLRRRSKLWE</sequence>
<accession>A0AAD6M7J0</accession>
<gene>
    <name evidence="1" type="ORF">NC653_028251</name>
</gene>
<dbReference type="Proteomes" id="UP001164929">
    <property type="component" value="Chromosome 11"/>
</dbReference>
<dbReference type="AlphaFoldDB" id="A0AAD6M7J0"/>
<dbReference type="EMBL" id="JAQIZT010000011">
    <property type="protein sequence ID" value="KAJ6980380.1"/>
    <property type="molecule type" value="Genomic_DNA"/>
</dbReference>
<proteinExistence type="predicted"/>
<comment type="caution">
    <text evidence="1">The sequence shown here is derived from an EMBL/GenBank/DDBJ whole genome shotgun (WGS) entry which is preliminary data.</text>
</comment>
<name>A0AAD6M7J0_9ROSI</name>